<evidence type="ECO:0000313" key="2">
    <source>
        <dbReference type="Proteomes" id="UP001342826"/>
    </source>
</evidence>
<organism evidence="1 2">
    <name type="scientific">Metabacillus fastidiosus</name>
    <dbReference type="NCBI Taxonomy" id="1458"/>
    <lineage>
        <taxon>Bacteria</taxon>
        <taxon>Bacillati</taxon>
        <taxon>Bacillota</taxon>
        <taxon>Bacilli</taxon>
        <taxon>Bacillales</taxon>
        <taxon>Bacillaceae</taxon>
        <taxon>Metabacillus</taxon>
    </lineage>
</organism>
<dbReference type="RefSeq" id="WP_066225100.1">
    <property type="nucleotide sequence ID" value="NZ_JARTFQ010000007.1"/>
</dbReference>
<keyword evidence="2" id="KW-1185">Reference proteome</keyword>
<name>A0ABU6NWZ4_9BACI</name>
<protein>
    <recommendedName>
        <fullName evidence="3">Transposase</fullName>
    </recommendedName>
</protein>
<gene>
    <name evidence="1" type="ORF">P9271_06125</name>
</gene>
<dbReference type="EMBL" id="JARTFS010000005">
    <property type="protein sequence ID" value="MED4400907.1"/>
    <property type="molecule type" value="Genomic_DNA"/>
</dbReference>
<comment type="caution">
    <text evidence="1">The sequence shown here is derived from an EMBL/GenBank/DDBJ whole genome shotgun (WGS) entry which is preliminary data.</text>
</comment>
<sequence length="72" mass="8485">MYTKQCLRCENKSFSSASAREWECPYCGKDLAEEKARRANHNINIQSIYRILLQKKGFEVYRQTAYLSSRSN</sequence>
<evidence type="ECO:0000313" key="1">
    <source>
        <dbReference type="EMBL" id="MED4400907.1"/>
    </source>
</evidence>
<dbReference type="Proteomes" id="UP001342826">
    <property type="component" value="Unassembled WGS sequence"/>
</dbReference>
<accession>A0ABU6NWZ4</accession>
<proteinExistence type="predicted"/>
<dbReference type="GeneID" id="301139490"/>
<evidence type="ECO:0008006" key="3">
    <source>
        <dbReference type="Google" id="ProtNLM"/>
    </source>
</evidence>
<reference evidence="1 2" key="1">
    <citation type="submission" date="2023-03" db="EMBL/GenBank/DDBJ databases">
        <title>Bacillus Genome Sequencing.</title>
        <authorList>
            <person name="Dunlap C."/>
        </authorList>
    </citation>
    <scope>NUCLEOTIDE SEQUENCE [LARGE SCALE GENOMIC DNA]</scope>
    <source>
        <strain evidence="1 2">NRS-1717</strain>
    </source>
</reference>